<dbReference type="CDD" id="cd07344">
    <property type="entry name" value="M48_yhfN_like"/>
    <property type="match status" value="1"/>
</dbReference>
<feature type="domain" description="YgjP-like metallopeptidase" evidence="1">
    <location>
        <begin position="38"/>
        <end position="243"/>
    </location>
</feature>
<keyword evidence="2" id="KW-0378">Hydrolase</keyword>
<dbReference type="RefSeq" id="WP_321536070.1">
    <property type="nucleotide sequence ID" value="NZ_JARGDL010000012.1"/>
</dbReference>
<evidence type="ECO:0000259" key="1">
    <source>
        <dbReference type="Pfam" id="PF01863"/>
    </source>
</evidence>
<dbReference type="GO" id="GO:0008237">
    <property type="term" value="F:metallopeptidase activity"/>
    <property type="evidence" value="ECO:0007669"/>
    <property type="project" value="UniProtKB-KW"/>
</dbReference>
<name>A0AAE3P0T6_9BACT</name>
<keyword evidence="2" id="KW-0645">Protease</keyword>
<dbReference type="AlphaFoldDB" id="A0AAE3P0T6"/>
<dbReference type="Pfam" id="PF01863">
    <property type="entry name" value="YgjP-like"/>
    <property type="match status" value="1"/>
</dbReference>
<organism evidence="2 3">
    <name type="scientific">Stygiobacter electus</name>
    <dbReference type="NCBI Taxonomy" id="3032292"/>
    <lineage>
        <taxon>Bacteria</taxon>
        <taxon>Pseudomonadati</taxon>
        <taxon>Ignavibacteriota</taxon>
        <taxon>Ignavibacteria</taxon>
        <taxon>Ignavibacteriales</taxon>
        <taxon>Melioribacteraceae</taxon>
        <taxon>Stygiobacter</taxon>
    </lineage>
</organism>
<sequence>MKLKEFLLLSRNKMTTKTELQIGDLLIDVIYKDIKNIHLSVHPPTGRVRISAPHRVKLDTLRIFAISKLSWIKRQQNKISNQARETKREYITKESIYFLGRRYLLKVIEANAKSKVEISGNTITLFIRPNSSTETRERIIYKWYRQELKERLLPLVEKWQKIIKVEVKEIAIKRMKTRWGTCNTEAKRIWLNLELAKKPIECIEYIVVHEMVHLLERGHNARFKGYMDKYLPMWKVLKKQLNQLPLGHVDWDY</sequence>
<comment type="caution">
    <text evidence="2">The sequence shown here is derived from an EMBL/GenBank/DDBJ whole genome shotgun (WGS) entry which is preliminary data.</text>
</comment>
<proteinExistence type="predicted"/>
<dbReference type="PANTHER" id="PTHR30399">
    <property type="entry name" value="UNCHARACTERIZED PROTEIN YGJP"/>
    <property type="match status" value="1"/>
</dbReference>
<accession>A0AAE3P0T6</accession>
<evidence type="ECO:0000313" key="2">
    <source>
        <dbReference type="EMBL" id="MDF1612299.1"/>
    </source>
</evidence>
<keyword evidence="3" id="KW-1185">Reference proteome</keyword>
<evidence type="ECO:0000313" key="3">
    <source>
        <dbReference type="Proteomes" id="UP001221302"/>
    </source>
</evidence>
<keyword evidence="2" id="KW-0482">Metalloprotease</keyword>
<protein>
    <submittedName>
        <fullName evidence="2">SprT family zinc-dependent metalloprotease</fullName>
    </submittedName>
</protein>
<dbReference type="EMBL" id="JARGDL010000012">
    <property type="protein sequence ID" value="MDF1612299.1"/>
    <property type="molecule type" value="Genomic_DNA"/>
</dbReference>
<reference evidence="2" key="1">
    <citation type="submission" date="2023-03" db="EMBL/GenBank/DDBJ databases">
        <title>Stygiobacter electus gen. nov., sp. nov., facultatively anaerobic thermotolerant bacterium of the class Ignavibacteria from a well of Yessentuki mineral water deposit.</title>
        <authorList>
            <person name="Podosokorskaya O.A."/>
            <person name="Elcheninov A.G."/>
            <person name="Petrova N.F."/>
            <person name="Zavarzina D.G."/>
            <person name="Kublanov I.V."/>
            <person name="Merkel A.Y."/>
        </authorList>
    </citation>
    <scope>NUCLEOTIDE SEQUENCE</scope>
    <source>
        <strain evidence="2">09-Me</strain>
    </source>
</reference>
<dbReference type="InterPro" id="IPR053136">
    <property type="entry name" value="UTP_pyrophosphatase-like"/>
</dbReference>
<dbReference type="Proteomes" id="UP001221302">
    <property type="component" value="Unassembled WGS sequence"/>
</dbReference>
<dbReference type="InterPro" id="IPR002725">
    <property type="entry name" value="YgjP-like_metallopeptidase"/>
</dbReference>
<gene>
    <name evidence="2" type="ORF">P0M35_09065</name>
</gene>
<dbReference type="PANTHER" id="PTHR30399:SF1">
    <property type="entry name" value="UTP PYROPHOSPHATASE"/>
    <property type="match status" value="1"/>
</dbReference>
<dbReference type="Gene3D" id="3.30.2010.10">
    <property type="entry name" value="Metalloproteases ('zincins'), catalytic domain"/>
    <property type="match status" value="1"/>
</dbReference>